<dbReference type="SUPFAM" id="SSF57667">
    <property type="entry name" value="beta-beta-alpha zinc fingers"/>
    <property type="match status" value="1"/>
</dbReference>
<dbReference type="GO" id="GO:0008270">
    <property type="term" value="F:zinc ion binding"/>
    <property type="evidence" value="ECO:0007669"/>
    <property type="project" value="UniProtKB-KW"/>
</dbReference>
<feature type="domain" description="C2H2-type" evidence="9">
    <location>
        <begin position="87"/>
        <end position="114"/>
    </location>
</feature>
<keyword evidence="3" id="KW-0677">Repeat</keyword>
<evidence type="ECO:0000256" key="7">
    <source>
        <dbReference type="PROSITE-ProRule" id="PRU00042"/>
    </source>
</evidence>
<keyword evidence="2" id="KW-0479">Metal-binding</keyword>
<dbReference type="AlphaFoldDB" id="A0A8K9WRL3"/>
<evidence type="ECO:0000256" key="5">
    <source>
        <dbReference type="ARBA" id="ARBA00022833"/>
    </source>
</evidence>
<keyword evidence="6" id="KW-0539">Nucleus</keyword>
<dbReference type="GeneTree" id="ENSGT01150000286971"/>
<dbReference type="PANTHER" id="PTHR16515:SF66">
    <property type="entry name" value="C2H2-TYPE DOMAIN-CONTAINING PROTEIN"/>
    <property type="match status" value="1"/>
</dbReference>
<evidence type="ECO:0000313" key="10">
    <source>
        <dbReference type="Ensembl" id="ENSOMYP00000119419.1"/>
    </source>
</evidence>
<protein>
    <recommendedName>
        <fullName evidence="9">C2H2-type domain-containing protein</fullName>
    </recommendedName>
</protein>
<comment type="subcellular location">
    <subcellularLocation>
        <location evidence="1">Nucleus</location>
    </subcellularLocation>
</comment>
<evidence type="ECO:0000256" key="8">
    <source>
        <dbReference type="SAM" id="MobiDB-lite"/>
    </source>
</evidence>
<feature type="domain" description="C2H2-type" evidence="9">
    <location>
        <begin position="59"/>
        <end position="86"/>
    </location>
</feature>
<dbReference type="InterPro" id="IPR050331">
    <property type="entry name" value="Zinc_finger"/>
</dbReference>
<dbReference type="Gene3D" id="3.30.160.60">
    <property type="entry name" value="Classic Zinc Finger"/>
    <property type="match status" value="2"/>
</dbReference>
<reference evidence="10" key="2">
    <citation type="submission" date="2025-09" db="UniProtKB">
        <authorList>
            <consortium name="Ensembl"/>
        </authorList>
    </citation>
    <scope>IDENTIFICATION</scope>
</reference>
<name>A0A8K9WRL3_ONCMY</name>
<keyword evidence="4 7" id="KW-0863">Zinc-finger</keyword>
<proteinExistence type="predicted"/>
<dbReference type="FunFam" id="3.30.160.60:FF:000557">
    <property type="entry name" value="zinc finger and SCAN domain-containing protein 29"/>
    <property type="match status" value="1"/>
</dbReference>
<dbReference type="InterPro" id="IPR036236">
    <property type="entry name" value="Znf_C2H2_sf"/>
</dbReference>
<evidence type="ECO:0000256" key="1">
    <source>
        <dbReference type="ARBA" id="ARBA00004123"/>
    </source>
</evidence>
<dbReference type="InterPro" id="IPR013087">
    <property type="entry name" value="Znf_C2H2_type"/>
</dbReference>
<dbReference type="FunFam" id="3.30.160.60:FF:001857">
    <property type="entry name" value="Uncharacterized protein"/>
    <property type="match status" value="1"/>
</dbReference>
<dbReference type="GO" id="GO:0005634">
    <property type="term" value="C:nucleus"/>
    <property type="evidence" value="ECO:0007669"/>
    <property type="project" value="UniProtKB-SubCell"/>
</dbReference>
<evidence type="ECO:0000256" key="2">
    <source>
        <dbReference type="ARBA" id="ARBA00022723"/>
    </source>
</evidence>
<dbReference type="PANTHER" id="PTHR16515">
    <property type="entry name" value="PR DOMAIN ZINC FINGER PROTEIN"/>
    <property type="match status" value="1"/>
</dbReference>
<evidence type="ECO:0000256" key="4">
    <source>
        <dbReference type="ARBA" id="ARBA00022771"/>
    </source>
</evidence>
<sequence length="135" mass="15182">CQGLCSDRKPEETPADSHRGEALPVPGVWRQFHPEGQPEDASEVIYFILVFIFDLLKPCVCPECGKGFRDNGHLKRHQMVHTGEKPYFCALCGRRFAQPATLKYHLRTHARENQTGGELSDTSLPSETVGHFTAF</sequence>
<keyword evidence="11" id="KW-1185">Reference proteome</keyword>
<keyword evidence="5" id="KW-0862">Zinc</keyword>
<dbReference type="Pfam" id="PF00096">
    <property type="entry name" value="zf-C2H2"/>
    <property type="match status" value="2"/>
</dbReference>
<reference evidence="10" key="1">
    <citation type="submission" date="2025-08" db="UniProtKB">
        <authorList>
            <consortium name="Ensembl"/>
        </authorList>
    </citation>
    <scope>IDENTIFICATION</scope>
</reference>
<evidence type="ECO:0000256" key="3">
    <source>
        <dbReference type="ARBA" id="ARBA00022737"/>
    </source>
</evidence>
<accession>A0A8K9WRL3</accession>
<dbReference type="Ensembl" id="ENSOMYT00000150447.1">
    <property type="protein sequence ID" value="ENSOMYP00000119419.1"/>
    <property type="gene ID" value="ENSOMYG00000074083.1"/>
</dbReference>
<organism evidence="10 11">
    <name type="scientific">Oncorhynchus mykiss</name>
    <name type="common">Rainbow trout</name>
    <name type="synonym">Salmo gairdneri</name>
    <dbReference type="NCBI Taxonomy" id="8022"/>
    <lineage>
        <taxon>Eukaryota</taxon>
        <taxon>Metazoa</taxon>
        <taxon>Chordata</taxon>
        <taxon>Craniata</taxon>
        <taxon>Vertebrata</taxon>
        <taxon>Euteleostomi</taxon>
        <taxon>Actinopterygii</taxon>
        <taxon>Neopterygii</taxon>
        <taxon>Teleostei</taxon>
        <taxon>Protacanthopterygii</taxon>
        <taxon>Salmoniformes</taxon>
        <taxon>Salmonidae</taxon>
        <taxon>Salmoninae</taxon>
        <taxon>Oncorhynchus</taxon>
    </lineage>
</organism>
<feature type="compositionally biased region" description="Basic and acidic residues" evidence="8">
    <location>
        <begin position="1"/>
        <end position="21"/>
    </location>
</feature>
<evidence type="ECO:0000313" key="11">
    <source>
        <dbReference type="Proteomes" id="UP000694395"/>
    </source>
</evidence>
<dbReference type="Proteomes" id="UP000694395">
    <property type="component" value="Unassembled WGS sequence"/>
</dbReference>
<dbReference type="GO" id="GO:0010468">
    <property type="term" value="P:regulation of gene expression"/>
    <property type="evidence" value="ECO:0007669"/>
    <property type="project" value="TreeGrafter"/>
</dbReference>
<evidence type="ECO:0000256" key="6">
    <source>
        <dbReference type="ARBA" id="ARBA00023242"/>
    </source>
</evidence>
<feature type="region of interest" description="Disordered" evidence="8">
    <location>
        <begin position="1"/>
        <end position="22"/>
    </location>
</feature>
<dbReference type="SMART" id="SM00355">
    <property type="entry name" value="ZnF_C2H2"/>
    <property type="match status" value="2"/>
</dbReference>
<evidence type="ECO:0000259" key="9">
    <source>
        <dbReference type="PROSITE" id="PS50157"/>
    </source>
</evidence>
<dbReference type="PROSITE" id="PS50157">
    <property type="entry name" value="ZINC_FINGER_C2H2_2"/>
    <property type="match status" value="2"/>
</dbReference>
<dbReference type="PROSITE" id="PS00028">
    <property type="entry name" value="ZINC_FINGER_C2H2_1"/>
    <property type="match status" value="2"/>
</dbReference>